<dbReference type="InterPro" id="IPR005467">
    <property type="entry name" value="His_kinase_dom"/>
</dbReference>
<dbReference type="InterPro" id="IPR036097">
    <property type="entry name" value="HisK_dim/P_sf"/>
</dbReference>
<dbReference type="SUPFAM" id="SSF55785">
    <property type="entry name" value="PYP-like sensor domain (PAS domain)"/>
    <property type="match status" value="2"/>
</dbReference>
<dbReference type="InterPro" id="IPR050351">
    <property type="entry name" value="BphY/WalK/GraS-like"/>
</dbReference>
<dbReference type="PANTHER" id="PTHR45453:SF1">
    <property type="entry name" value="PHOSPHATE REGULON SENSOR PROTEIN PHOR"/>
    <property type="match status" value="1"/>
</dbReference>
<reference evidence="12" key="1">
    <citation type="journal article" date="2019" name="Int. J. Syst. Evol. Microbiol.">
        <title>The Global Catalogue of Microorganisms (GCM) 10K type strain sequencing project: providing services to taxonomists for standard genome sequencing and annotation.</title>
        <authorList>
            <consortium name="The Broad Institute Genomics Platform"/>
            <consortium name="The Broad Institute Genome Sequencing Center for Infectious Disease"/>
            <person name="Wu L."/>
            <person name="Ma J."/>
        </authorList>
    </citation>
    <scope>NUCLEOTIDE SEQUENCE [LARGE SCALE GENOMIC DNA]</scope>
    <source>
        <strain evidence="12">CGMCC 1.12966</strain>
    </source>
</reference>
<evidence type="ECO:0000256" key="3">
    <source>
        <dbReference type="ARBA" id="ARBA00022553"/>
    </source>
</evidence>
<comment type="catalytic activity">
    <reaction evidence="1">
        <text>ATP + protein L-histidine = ADP + protein N-phospho-L-histidine.</text>
        <dbReference type="EC" id="2.7.13.3"/>
    </reaction>
</comment>
<keyword evidence="6" id="KW-0902">Two-component regulatory system</keyword>
<dbReference type="InterPro" id="IPR000700">
    <property type="entry name" value="PAS-assoc_C"/>
</dbReference>
<evidence type="ECO:0000256" key="4">
    <source>
        <dbReference type="ARBA" id="ARBA00022679"/>
    </source>
</evidence>
<organism evidence="11 12">
    <name type="scientific">Sphingobacterium griseoflavum</name>
    <dbReference type="NCBI Taxonomy" id="1474952"/>
    <lineage>
        <taxon>Bacteria</taxon>
        <taxon>Pseudomonadati</taxon>
        <taxon>Bacteroidota</taxon>
        <taxon>Sphingobacteriia</taxon>
        <taxon>Sphingobacteriales</taxon>
        <taxon>Sphingobacteriaceae</taxon>
        <taxon>Sphingobacterium</taxon>
    </lineage>
</organism>
<evidence type="ECO:0000313" key="11">
    <source>
        <dbReference type="EMBL" id="GHE44619.1"/>
    </source>
</evidence>
<dbReference type="PROSITE" id="PS50113">
    <property type="entry name" value="PAC"/>
    <property type="match status" value="1"/>
</dbReference>
<dbReference type="Pfam" id="PF00512">
    <property type="entry name" value="HisKA"/>
    <property type="match status" value="1"/>
</dbReference>
<evidence type="ECO:0000256" key="2">
    <source>
        <dbReference type="ARBA" id="ARBA00012438"/>
    </source>
</evidence>
<evidence type="ECO:0000256" key="7">
    <source>
        <dbReference type="ARBA" id="ARBA00023136"/>
    </source>
</evidence>
<keyword evidence="12" id="KW-1185">Reference proteome</keyword>
<protein>
    <recommendedName>
        <fullName evidence="2">histidine kinase</fullName>
        <ecNumber evidence="2">2.7.13.3</ecNumber>
    </recommendedName>
</protein>
<dbReference type="InterPro" id="IPR003661">
    <property type="entry name" value="HisK_dim/P_dom"/>
</dbReference>
<dbReference type="CDD" id="cd00130">
    <property type="entry name" value="PAS"/>
    <property type="match status" value="2"/>
</dbReference>
<dbReference type="InterPro" id="IPR036890">
    <property type="entry name" value="HATPase_C_sf"/>
</dbReference>
<evidence type="ECO:0000259" key="9">
    <source>
        <dbReference type="PROSITE" id="PS50112"/>
    </source>
</evidence>
<dbReference type="Proteomes" id="UP000620550">
    <property type="component" value="Unassembled WGS sequence"/>
</dbReference>
<dbReference type="SMART" id="SM00091">
    <property type="entry name" value="PAS"/>
    <property type="match status" value="2"/>
</dbReference>
<dbReference type="Pfam" id="PF00989">
    <property type="entry name" value="PAS"/>
    <property type="match status" value="1"/>
</dbReference>
<dbReference type="EC" id="2.7.13.3" evidence="2"/>
<keyword evidence="3" id="KW-0597">Phosphoprotein</keyword>
<dbReference type="Gene3D" id="1.10.287.130">
    <property type="match status" value="1"/>
</dbReference>
<name>A0ABQ3I1G8_9SPHI</name>
<gene>
    <name evidence="11" type="ORF">GCM10017764_29800</name>
</gene>
<proteinExistence type="predicted"/>
<dbReference type="InterPro" id="IPR003594">
    <property type="entry name" value="HATPase_dom"/>
</dbReference>
<dbReference type="EMBL" id="BNAF01000012">
    <property type="protein sequence ID" value="GHE44619.1"/>
    <property type="molecule type" value="Genomic_DNA"/>
</dbReference>
<feature type="domain" description="PAS" evidence="9">
    <location>
        <begin position="1"/>
        <end position="73"/>
    </location>
</feature>
<evidence type="ECO:0000259" key="10">
    <source>
        <dbReference type="PROSITE" id="PS50113"/>
    </source>
</evidence>
<feature type="domain" description="PAS" evidence="9">
    <location>
        <begin position="147"/>
        <end position="217"/>
    </location>
</feature>
<dbReference type="InterPro" id="IPR013767">
    <property type="entry name" value="PAS_fold"/>
</dbReference>
<keyword evidence="7" id="KW-0472">Membrane</keyword>
<accession>A0ABQ3I1G8</accession>
<dbReference type="NCBIfam" id="TIGR00229">
    <property type="entry name" value="sensory_box"/>
    <property type="match status" value="2"/>
</dbReference>
<evidence type="ECO:0000259" key="8">
    <source>
        <dbReference type="PROSITE" id="PS50109"/>
    </source>
</evidence>
<feature type="domain" description="PAC" evidence="10">
    <location>
        <begin position="76"/>
        <end position="128"/>
    </location>
</feature>
<feature type="domain" description="Histidine kinase" evidence="8">
    <location>
        <begin position="277"/>
        <end position="491"/>
    </location>
</feature>
<dbReference type="SMART" id="SM00086">
    <property type="entry name" value="PAC"/>
    <property type="match status" value="1"/>
</dbReference>
<evidence type="ECO:0000256" key="6">
    <source>
        <dbReference type="ARBA" id="ARBA00023012"/>
    </source>
</evidence>
<dbReference type="Pfam" id="PF13426">
    <property type="entry name" value="PAS_9"/>
    <property type="match status" value="1"/>
</dbReference>
<dbReference type="SMART" id="SM00387">
    <property type="entry name" value="HATPase_c"/>
    <property type="match status" value="1"/>
</dbReference>
<dbReference type="CDD" id="cd00082">
    <property type="entry name" value="HisKA"/>
    <property type="match status" value="1"/>
</dbReference>
<dbReference type="Pfam" id="PF02518">
    <property type="entry name" value="HATPase_c"/>
    <property type="match status" value="1"/>
</dbReference>
<dbReference type="InterPro" id="IPR000014">
    <property type="entry name" value="PAS"/>
</dbReference>
<dbReference type="SUPFAM" id="SSF47384">
    <property type="entry name" value="Homodimeric domain of signal transducing histidine kinase"/>
    <property type="match status" value="1"/>
</dbReference>
<dbReference type="PROSITE" id="PS50112">
    <property type="entry name" value="PAS"/>
    <property type="match status" value="2"/>
</dbReference>
<dbReference type="PROSITE" id="PS50109">
    <property type="entry name" value="HIS_KIN"/>
    <property type="match status" value="1"/>
</dbReference>
<dbReference type="InterPro" id="IPR004358">
    <property type="entry name" value="Sig_transdc_His_kin-like_C"/>
</dbReference>
<dbReference type="InterPro" id="IPR035965">
    <property type="entry name" value="PAS-like_dom_sf"/>
</dbReference>
<dbReference type="PRINTS" id="PR00344">
    <property type="entry name" value="BCTRLSENSOR"/>
</dbReference>
<dbReference type="Gene3D" id="3.30.565.10">
    <property type="entry name" value="Histidine kinase-like ATPase, C-terminal domain"/>
    <property type="match status" value="1"/>
</dbReference>
<evidence type="ECO:0000313" key="12">
    <source>
        <dbReference type="Proteomes" id="UP000620550"/>
    </source>
</evidence>
<comment type="caution">
    <text evidence="11">The sequence shown here is derived from an EMBL/GenBank/DDBJ whole genome shotgun (WGS) entry which is preliminary data.</text>
</comment>
<sequence>MAFVYAALDTCASGVVITDARLSDNPIIYLNKAFEKMTGYSATEVIGRNCRFLQGKDRQQEGRSTLRAAMRLGREASVEIKNYTKDGRHFWNELHISPIRNKSGTITHFIGVQNDITARKDQEERVTMESMAAEREIARRAENLLISENYFKTIVETIGESMIVTDHHARIVNVNDSFLQTFKLTESEVLDKYLFDIATFSKLPVLREAISNLLVTEDRIKDLTIQHKFPYIGERTLKFNASRVQMEGLFKDRLLIVIDDITESKIFEKRKEDFLKMASHELKTPLTVIKGYIQLMSKMLVPSYQQMGNILDKSAGQVKRLEQLIDELLDVSKIDSGKLQVYNAIFNFDNMILEAVDRINNECAIPLVTVHGSTSIELDGDEVQLSQAFVNLLNNAIKFSPAHKPVEVNLANIKNHIKVSVKDHGIGIHVSDQEKIFERFYRASHTQEKFPGMGIGLYLTETVIKQHGGSIWVDSEPDQGATFSFILPLDTKQRSPYD</sequence>
<dbReference type="CDD" id="cd00075">
    <property type="entry name" value="HATPase"/>
    <property type="match status" value="1"/>
</dbReference>
<keyword evidence="5" id="KW-0418">Kinase</keyword>
<dbReference type="SUPFAM" id="SSF55874">
    <property type="entry name" value="ATPase domain of HSP90 chaperone/DNA topoisomerase II/histidine kinase"/>
    <property type="match status" value="1"/>
</dbReference>
<evidence type="ECO:0000256" key="1">
    <source>
        <dbReference type="ARBA" id="ARBA00000085"/>
    </source>
</evidence>
<dbReference type="SMART" id="SM00388">
    <property type="entry name" value="HisKA"/>
    <property type="match status" value="1"/>
</dbReference>
<dbReference type="PANTHER" id="PTHR45453">
    <property type="entry name" value="PHOSPHATE REGULON SENSOR PROTEIN PHOR"/>
    <property type="match status" value="1"/>
</dbReference>
<evidence type="ECO:0000256" key="5">
    <source>
        <dbReference type="ARBA" id="ARBA00022777"/>
    </source>
</evidence>
<dbReference type="Gene3D" id="3.30.450.20">
    <property type="entry name" value="PAS domain"/>
    <property type="match status" value="2"/>
</dbReference>
<keyword evidence="4" id="KW-0808">Transferase</keyword>
<dbReference type="InterPro" id="IPR001610">
    <property type="entry name" value="PAC"/>
</dbReference>